<feature type="binding site" evidence="11">
    <location>
        <position position="79"/>
    </location>
    <ligand>
        <name>Ca(2+)</name>
        <dbReference type="ChEBI" id="CHEBI:29108"/>
        <label>1</label>
    </ligand>
</feature>
<sequence>MASSSSQKFNILSKLSTVIFFLYLSTFASAATLKVGFYRSSCPNAEAIVKKVVNKAISLNPGAAAGLIRLHFHDCFIRGCEGSVLLKSTPGHPTERDHPSNFPSLQGFEIIDEAKAYLESACPNTVSCADILAFAARDSARKVGGISSSFDN</sequence>
<evidence type="ECO:0000256" key="1">
    <source>
        <dbReference type="ARBA" id="ARBA00000189"/>
    </source>
</evidence>
<dbReference type="InterPro" id="IPR019794">
    <property type="entry name" value="Peroxidases_AS"/>
</dbReference>
<evidence type="ECO:0000256" key="13">
    <source>
        <dbReference type="PIRSR" id="PIRSR600823-5"/>
    </source>
</evidence>
<dbReference type="InterPro" id="IPR000823">
    <property type="entry name" value="Peroxidase_pln"/>
</dbReference>
<comment type="cofactor">
    <cofactor evidence="11">
        <name>Ca(2+)</name>
        <dbReference type="ChEBI" id="CHEBI:29108"/>
    </cofactor>
    <text evidence="11">Binds 2 calcium ions per subunit.</text>
</comment>
<feature type="site" description="Transition state stabilizer" evidence="12">
    <location>
        <position position="69"/>
    </location>
</feature>
<dbReference type="STRING" id="3659.A0A0A0K9L2"/>
<evidence type="ECO:0000256" key="4">
    <source>
        <dbReference type="ARBA" id="ARBA00012313"/>
    </source>
</evidence>
<comment type="catalytic activity">
    <reaction evidence="1">
        <text>2 a phenolic donor + H2O2 = 2 a phenolic radical donor + 2 H2O</text>
        <dbReference type="Rhea" id="RHEA:56136"/>
        <dbReference type="ChEBI" id="CHEBI:15377"/>
        <dbReference type="ChEBI" id="CHEBI:16240"/>
        <dbReference type="ChEBI" id="CHEBI:139520"/>
        <dbReference type="ChEBI" id="CHEBI:139521"/>
        <dbReference type="EC" id="1.11.1.7"/>
    </reaction>
</comment>
<keyword evidence="9" id="KW-0408">Iron</keyword>
<feature type="disulfide bond" evidence="13">
    <location>
        <begin position="75"/>
        <end position="80"/>
    </location>
</feature>
<dbReference type="AlphaFoldDB" id="A0A0A0K9L2"/>
<reference evidence="16 17" key="2">
    <citation type="journal article" date="2009" name="PLoS ONE">
        <title>An integrated genetic and cytogenetic map of the cucumber genome.</title>
        <authorList>
            <person name="Ren Y."/>
            <person name="Zhang Z."/>
            <person name="Liu J."/>
            <person name="Staub J.E."/>
            <person name="Han Y."/>
            <person name="Cheng Z."/>
            <person name="Li X."/>
            <person name="Lu J."/>
            <person name="Miao H."/>
            <person name="Kang H."/>
            <person name="Xie B."/>
            <person name="Gu X."/>
            <person name="Wang X."/>
            <person name="Du Y."/>
            <person name="Jin W."/>
            <person name="Huang S."/>
        </authorList>
    </citation>
    <scope>NUCLEOTIDE SEQUENCE [LARGE SCALE GENOMIC DNA]</scope>
    <source>
        <strain evidence="17">cv. 9930</strain>
    </source>
</reference>
<evidence type="ECO:0000313" key="16">
    <source>
        <dbReference type="EMBL" id="KGN45057.1"/>
    </source>
</evidence>
<keyword evidence="8" id="KW-0560">Oxidoreductase</keyword>
<feature type="domain" description="Plant heme peroxidase family profile" evidence="15">
    <location>
        <begin position="32"/>
        <end position="145"/>
    </location>
</feature>
<dbReference type="Pfam" id="PF00141">
    <property type="entry name" value="peroxidase"/>
    <property type="match status" value="1"/>
</dbReference>
<dbReference type="GO" id="GO:0020037">
    <property type="term" value="F:heme binding"/>
    <property type="evidence" value="ECO:0007669"/>
    <property type="project" value="InterPro"/>
</dbReference>
<dbReference type="InterPro" id="IPR010255">
    <property type="entry name" value="Haem_peroxidase_sf"/>
</dbReference>
<dbReference type="EC" id="1.11.1.7" evidence="4"/>
<evidence type="ECO:0000256" key="2">
    <source>
        <dbReference type="ARBA" id="ARBA00001970"/>
    </source>
</evidence>
<comment type="function">
    <text evidence="3">Removal of H(2)O(2), oxidation of toxic reductants, biosynthesis and degradation of lignin, suberization, auxin catabolism, response to environmental stresses such as wounding, pathogen attack and oxidative stress. These functions might be dependent on each isozyme/isoform in each plant tissue.</text>
</comment>
<evidence type="ECO:0000313" key="17">
    <source>
        <dbReference type="Proteomes" id="UP000029981"/>
    </source>
</evidence>
<organism evidence="16 17">
    <name type="scientific">Cucumis sativus</name>
    <name type="common">Cucumber</name>
    <dbReference type="NCBI Taxonomy" id="3659"/>
    <lineage>
        <taxon>Eukaryota</taxon>
        <taxon>Viridiplantae</taxon>
        <taxon>Streptophyta</taxon>
        <taxon>Embryophyta</taxon>
        <taxon>Tracheophyta</taxon>
        <taxon>Spermatophyta</taxon>
        <taxon>Magnoliopsida</taxon>
        <taxon>eudicotyledons</taxon>
        <taxon>Gunneridae</taxon>
        <taxon>Pentapetalae</taxon>
        <taxon>rosids</taxon>
        <taxon>fabids</taxon>
        <taxon>Cucurbitales</taxon>
        <taxon>Cucurbitaceae</taxon>
        <taxon>Benincaseae</taxon>
        <taxon>Cucumis</taxon>
    </lineage>
</organism>
<dbReference type="EMBL" id="CM002928">
    <property type="protein sequence ID" value="KGN45057.1"/>
    <property type="molecule type" value="Genomic_DNA"/>
</dbReference>
<dbReference type="Gramene" id="KGN45057">
    <property type="protein sequence ID" value="KGN45057"/>
    <property type="gene ID" value="Csa_7G419530"/>
</dbReference>
<gene>
    <name evidence="16" type="ORF">Csa_7G419530</name>
</gene>
<evidence type="ECO:0000256" key="6">
    <source>
        <dbReference type="ARBA" id="ARBA00022617"/>
    </source>
</evidence>
<feature type="binding site" evidence="11">
    <location>
        <position position="95"/>
    </location>
    <ligand>
        <name>Ca(2+)</name>
        <dbReference type="ChEBI" id="CHEBI:29108"/>
        <label>1</label>
    </ligand>
</feature>
<dbReference type="PRINTS" id="PR00458">
    <property type="entry name" value="PEROXIDASE"/>
</dbReference>
<name>A0A0A0K9L2_CUCSA</name>
<dbReference type="GO" id="GO:0006979">
    <property type="term" value="P:response to oxidative stress"/>
    <property type="evidence" value="ECO:0007669"/>
    <property type="project" value="InterPro"/>
</dbReference>
<reference evidence="16 17" key="1">
    <citation type="journal article" date="2009" name="Nat. Genet.">
        <title>The genome of the cucumber, Cucumis sativus L.</title>
        <authorList>
            <person name="Huang S."/>
            <person name="Li R."/>
            <person name="Zhang Z."/>
            <person name="Li L."/>
            <person name="Gu X."/>
            <person name="Fan W."/>
            <person name="Lucas W.J."/>
            <person name="Wang X."/>
            <person name="Xie B."/>
            <person name="Ni P."/>
            <person name="Ren Y."/>
            <person name="Zhu H."/>
            <person name="Li J."/>
            <person name="Lin K."/>
            <person name="Jin W."/>
            <person name="Fei Z."/>
            <person name="Li G."/>
            <person name="Staub J."/>
            <person name="Kilian A."/>
            <person name="van der Vossen E.A."/>
            <person name="Wu Y."/>
            <person name="Guo J."/>
            <person name="He J."/>
            <person name="Jia Z."/>
            <person name="Ren Y."/>
            <person name="Tian G."/>
            <person name="Lu Y."/>
            <person name="Ruan J."/>
            <person name="Qian W."/>
            <person name="Wang M."/>
            <person name="Huang Q."/>
            <person name="Li B."/>
            <person name="Xuan Z."/>
            <person name="Cao J."/>
            <person name="Asan"/>
            <person name="Wu Z."/>
            <person name="Zhang J."/>
            <person name="Cai Q."/>
            <person name="Bai Y."/>
            <person name="Zhao B."/>
            <person name="Han Y."/>
            <person name="Li Y."/>
            <person name="Li X."/>
            <person name="Wang S."/>
            <person name="Shi Q."/>
            <person name="Liu S."/>
            <person name="Cho W.K."/>
            <person name="Kim J.Y."/>
            <person name="Xu Y."/>
            <person name="Heller-Uszynska K."/>
            <person name="Miao H."/>
            <person name="Cheng Z."/>
            <person name="Zhang S."/>
            <person name="Wu J."/>
            <person name="Yang Y."/>
            <person name="Kang H."/>
            <person name="Li M."/>
            <person name="Liang H."/>
            <person name="Ren X."/>
            <person name="Shi Z."/>
            <person name="Wen M."/>
            <person name="Jian M."/>
            <person name="Yang H."/>
            <person name="Zhang G."/>
            <person name="Yang Z."/>
            <person name="Chen R."/>
            <person name="Liu S."/>
            <person name="Li J."/>
            <person name="Ma L."/>
            <person name="Liu H."/>
            <person name="Zhou Y."/>
            <person name="Zhao J."/>
            <person name="Fang X."/>
            <person name="Li G."/>
            <person name="Fang L."/>
            <person name="Li Y."/>
            <person name="Liu D."/>
            <person name="Zheng H."/>
            <person name="Zhang Y."/>
            <person name="Qin N."/>
            <person name="Li Z."/>
            <person name="Yang G."/>
            <person name="Yang S."/>
            <person name="Bolund L."/>
            <person name="Kristiansen K."/>
            <person name="Zheng H."/>
            <person name="Li S."/>
            <person name="Zhang X."/>
            <person name="Yang H."/>
            <person name="Wang J."/>
            <person name="Sun R."/>
            <person name="Zhang B."/>
            <person name="Jiang S."/>
            <person name="Wang J."/>
            <person name="Du Y."/>
            <person name="Li S."/>
        </authorList>
    </citation>
    <scope>NUCLEOTIDE SEQUENCE [LARGE SCALE GENOMIC DNA]</scope>
    <source>
        <strain evidence="17">cv. 9930</strain>
    </source>
</reference>
<dbReference type="PROSITE" id="PS50873">
    <property type="entry name" value="PEROXIDASE_4"/>
    <property type="match status" value="1"/>
</dbReference>
<comment type="similarity">
    <text evidence="14">Belongs to the peroxidase family.</text>
</comment>
<dbReference type="GO" id="GO:0140825">
    <property type="term" value="F:lactoperoxidase activity"/>
    <property type="evidence" value="ECO:0007669"/>
    <property type="project" value="UniProtKB-EC"/>
</dbReference>
<keyword evidence="5" id="KW-0575">Peroxidase</keyword>
<evidence type="ECO:0000256" key="14">
    <source>
        <dbReference type="RuleBase" id="RU004241"/>
    </source>
</evidence>
<proteinExistence type="inferred from homology"/>
<feature type="active site" description="Proton acceptor" evidence="10">
    <location>
        <position position="73"/>
    </location>
</feature>
<feature type="disulfide bond" evidence="13">
    <location>
        <begin position="42"/>
        <end position="122"/>
    </location>
</feature>
<evidence type="ECO:0000256" key="11">
    <source>
        <dbReference type="PIRSR" id="PIRSR600823-3"/>
    </source>
</evidence>
<evidence type="ECO:0000256" key="10">
    <source>
        <dbReference type="PIRSR" id="PIRSR600823-1"/>
    </source>
</evidence>
<keyword evidence="11" id="KW-0106">Calcium</keyword>
<reference evidence="16 17" key="3">
    <citation type="journal article" date="2010" name="BMC Genomics">
        <title>Transcriptome sequencing and comparative analysis of cucumber flowers with different sex types.</title>
        <authorList>
            <person name="Guo S."/>
            <person name="Zheng Y."/>
            <person name="Joung J.G."/>
            <person name="Liu S."/>
            <person name="Zhang Z."/>
            <person name="Crasta O.R."/>
            <person name="Sobral B.W."/>
            <person name="Xu Y."/>
            <person name="Huang S."/>
            <person name="Fei Z."/>
        </authorList>
    </citation>
    <scope>NUCLEOTIDE SEQUENCE [LARGE SCALE GENOMIC DNA]</scope>
    <source>
        <strain evidence="17">cv. 9930</strain>
    </source>
</reference>
<protein>
    <recommendedName>
        <fullName evidence="4">peroxidase</fullName>
        <ecNumber evidence="4">1.11.1.7</ecNumber>
    </recommendedName>
</protein>
<feature type="binding site" evidence="11">
    <location>
        <position position="74"/>
    </location>
    <ligand>
        <name>Ca(2+)</name>
        <dbReference type="ChEBI" id="CHEBI:29108"/>
        <label>1</label>
    </ligand>
</feature>
<keyword evidence="7 11" id="KW-0479">Metal-binding</keyword>
<dbReference type="SUPFAM" id="SSF48113">
    <property type="entry name" value="Heme-dependent peroxidases"/>
    <property type="match status" value="1"/>
</dbReference>
<dbReference type="PANTHER" id="PTHR31235">
    <property type="entry name" value="PEROXIDASE 25-RELATED"/>
    <property type="match status" value="1"/>
</dbReference>
<feature type="binding site" evidence="11">
    <location>
        <position position="83"/>
    </location>
    <ligand>
        <name>Ca(2+)</name>
        <dbReference type="ChEBI" id="CHEBI:29108"/>
        <label>1</label>
    </ligand>
</feature>
<evidence type="ECO:0000256" key="7">
    <source>
        <dbReference type="ARBA" id="ARBA00022723"/>
    </source>
</evidence>
<dbReference type="PRINTS" id="PR00461">
    <property type="entry name" value="PLPEROXIDASE"/>
</dbReference>
<dbReference type="Gene3D" id="1.10.520.10">
    <property type="match status" value="1"/>
</dbReference>
<evidence type="ECO:0000256" key="5">
    <source>
        <dbReference type="ARBA" id="ARBA00022559"/>
    </source>
</evidence>
<comment type="cofactor">
    <cofactor evidence="2">
        <name>heme b</name>
        <dbReference type="ChEBI" id="CHEBI:60344"/>
    </cofactor>
</comment>
<dbReference type="OMA" id="ISIIHIH"/>
<evidence type="ECO:0000259" key="15">
    <source>
        <dbReference type="PROSITE" id="PS50873"/>
    </source>
</evidence>
<keyword evidence="17" id="KW-1185">Reference proteome</keyword>
<keyword evidence="13" id="KW-1015">Disulfide bond</keyword>
<accession>A0A0A0K9L2</accession>
<evidence type="ECO:0000256" key="8">
    <source>
        <dbReference type="ARBA" id="ARBA00023002"/>
    </source>
</evidence>
<reference evidence="16 17" key="4">
    <citation type="journal article" date="2011" name="BMC Genomics">
        <title>RNA-Seq improves annotation of protein-coding genes in the cucumber genome.</title>
        <authorList>
            <person name="Li Z."/>
            <person name="Zhang Z."/>
            <person name="Yan P."/>
            <person name="Huang S."/>
            <person name="Fei Z."/>
            <person name="Lin K."/>
        </authorList>
    </citation>
    <scope>NUCLEOTIDE SEQUENCE [LARGE SCALE GENOMIC DNA]</scope>
    <source>
        <strain evidence="17">cv. 9930</strain>
    </source>
</reference>
<keyword evidence="6" id="KW-0349">Heme</keyword>
<dbReference type="InterPro" id="IPR002016">
    <property type="entry name" value="Haem_peroxidase"/>
</dbReference>
<dbReference type="Proteomes" id="UP000029981">
    <property type="component" value="Chromosome 7"/>
</dbReference>
<dbReference type="GO" id="GO:0046872">
    <property type="term" value="F:metal ion binding"/>
    <property type="evidence" value="ECO:0007669"/>
    <property type="project" value="UniProtKB-KW"/>
</dbReference>
<evidence type="ECO:0000256" key="3">
    <source>
        <dbReference type="ARBA" id="ARBA00002322"/>
    </source>
</evidence>
<evidence type="ECO:0000256" key="12">
    <source>
        <dbReference type="PIRSR" id="PIRSR600823-4"/>
    </source>
</evidence>
<evidence type="ECO:0000256" key="9">
    <source>
        <dbReference type="ARBA" id="ARBA00023004"/>
    </source>
</evidence>
<dbReference type="PROSITE" id="PS00436">
    <property type="entry name" value="PEROXIDASE_2"/>
    <property type="match status" value="1"/>
</dbReference>